<sequence>MEGQYSVALSVPPEIFLEIIAYYHNTRLPYERHPKASSEKILFGRFEVLRALSRTCQYFRRIFFSLVWEHLELLDTRTSDRRDPYPDVLARRMTGILKTPSVPRCIRTTVVDLKSSSQHNWNLSTVFVRLLTAARHLTSLHIIDISGAHVGLLSELLETRSFPSIRTLAIPCSLSRCLSAFPNIHSLVCADTSASDYYSIALLKASNKHCPLLDDLVNFTTSIAVIKCLLQLYPFIKTLRFRHVLSSTTLELLCDLQHLHSIRFPYRYQHRGETLETISAAAKAIFCSSQEQKPIQVQYSTPEADIGDVVVTVGISTI</sequence>
<dbReference type="AlphaFoldDB" id="A0A8H6XKV6"/>
<keyword evidence="2" id="KW-1185">Reference proteome</keyword>
<name>A0A8H6XKV6_9AGAR</name>
<proteinExistence type="predicted"/>
<organism evidence="1 2">
    <name type="scientific">Mycena venus</name>
    <dbReference type="NCBI Taxonomy" id="2733690"/>
    <lineage>
        <taxon>Eukaryota</taxon>
        <taxon>Fungi</taxon>
        <taxon>Dikarya</taxon>
        <taxon>Basidiomycota</taxon>
        <taxon>Agaricomycotina</taxon>
        <taxon>Agaricomycetes</taxon>
        <taxon>Agaricomycetidae</taxon>
        <taxon>Agaricales</taxon>
        <taxon>Marasmiineae</taxon>
        <taxon>Mycenaceae</taxon>
        <taxon>Mycena</taxon>
    </lineage>
</organism>
<evidence type="ECO:0000313" key="1">
    <source>
        <dbReference type="EMBL" id="KAF7342322.1"/>
    </source>
</evidence>
<evidence type="ECO:0000313" key="2">
    <source>
        <dbReference type="Proteomes" id="UP000620124"/>
    </source>
</evidence>
<evidence type="ECO:0008006" key="3">
    <source>
        <dbReference type="Google" id="ProtNLM"/>
    </source>
</evidence>
<dbReference type="EMBL" id="JACAZI010000017">
    <property type="protein sequence ID" value="KAF7342322.1"/>
    <property type="molecule type" value="Genomic_DNA"/>
</dbReference>
<dbReference type="OrthoDB" id="3251070at2759"/>
<gene>
    <name evidence="1" type="ORF">MVEN_01820600</name>
</gene>
<accession>A0A8H6XKV6</accession>
<dbReference type="Proteomes" id="UP000620124">
    <property type="component" value="Unassembled WGS sequence"/>
</dbReference>
<reference evidence="1" key="1">
    <citation type="submission" date="2020-05" db="EMBL/GenBank/DDBJ databases">
        <title>Mycena genomes resolve the evolution of fungal bioluminescence.</title>
        <authorList>
            <person name="Tsai I.J."/>
        </authorList>
    </citation>
    <scope>NUCLEOTIDE SEQUENCE</scope>
    <source>
        <strain evidence="1">CCC161011</strain>
    </source>
</reference>
<protein>
    <recommendedName>
        <fullName evidence="3">F-box domain-containing protein</fullName>
    </recommendedName>
</protein>
<comment type="caution">
    <text evidence="1">The sequence shown here is derived from an EMBL/GenBank/DDBJ whole genome shotgun (WGS) entry which is preliminary data.</text>
</comment>